<organism evidence="1 2">
    <name type="scientific">Brachionus plicatilis</name>
    <name type="common">Marine rotifer</name>
    <name type="synonym">Brachionus muelleri</name>
    <dbReference type="NCBI Taxonomy" id="10195"/>
    <lineage>
        <taxon>Eukaryota</taxon>
        <taxon>Metazoa</taxon>
        <taxon>Spiralia</taxon>
        <taxon>Gnathifera</taxon>
        <taxon>Rotifera</taxon>
        <taxon>Eurotatoria</taxon>
        <taxon>Monogononta</taxon>
        <taxon>Pseudotrocha</taxon>
        <taxon>Ploima</taxon>
        <taxon>Brachionidae</taxon>
        <taxon>Brachionus</taxon>
    </lineage>
</organism>
<keyword evidence="2" id="KW-1185">Reference proteome</keyword>
<protein>
    <submittedName>
        <fullName evidence="1">Uncharacterized protein</fullName>
    </submittedName>
</protein>
<sequence length="100" mass="11159">MGIKSGGDGVICPLVARKLAFEQLVADAVHVRSAWTHAYNSSNRSHRRYDGARSSINRSNDIESNTLFMNSLSSKSWLLKKLALSKQMTGRGFMRTTNKQ</sequence>
<name>A0A3M7QSH4_BRAPC</name>
<evidence type="ECO:0000313" key="1">
    <source>
        <dbReference type="EMBL" id="RNA14044.1"/>
    </source>
</evidence>
<gene>
    <name evidence="1" type="ORF">BpHYR1_044449</name>
</gene>
<comment type="caution">
    <text evidence="1">The sequence shown here is derived from an EMBL/GenBank/DDBJ whole genome shotgun (WGS) entry which is preliminary data.</text>
</comment>
<dbReference type="AlphaFoldDB" id="A0A3M7QSH4"/>
<reference evidence="1 2" key="1">
    <citation type="journal article" date="2018" name="Sci. Rep.">
        <title>Genomic signatures of local adaptation to the degree of environmental predictability in rotifers.</title>
        <authorList>
            <person name="Franch-Gras L."/>
            <person name="Hahn C."/>
            <person name="Garcia-Roger E.M."/>
            <person name="Carmona M.J."/>
            <person name="Serra M."/>
            <person name="Gomez A."/>
        </authorList>
    </citation>
    <scope>NUCLEOTIDE SEQUENCE [LARGE SCALE GENOMIC DNA]</scope>
    <source>
        <strain evidence="1">HYR1</strain>
    </source>
</reference>
<accession>A0A3M7QSH4</accession>
<evidence type="ECO:0000313" key="2">
    <source>
        <dbReference type="Proteomes" id="UP000276133"/>
    </source>
</evidence>
<proteinExistence type="predicted"/>
<dbReference type="EMBL" id="REGN01005271">
    <property type="protein sequence ID" value="RNA14044.1"/>
    <property type="molecule type" value="Genomic_DNA"/>
</dbReference>
<dbReference type="Proteomes" id="UP000276133">
    <property type="component" value="Unassembled WGS sequence"/>
</dbReference>